<keyword evidence="1" id="KW-0472">Membrane</keyword>
<comment type="caution">
    <text evidence="2">The sequence shown here is derived from an EMBL/GenBank/DDBJ whole genome shotgun (WGS) entry which is preliminary data.</text>
</comment>
<gene>
    <name evidence="2" type="ORF">HFV08_28800</name>
</gene>
<name>A0ABX1HAT3_9ACTN</name>
<reference evidence="2 3" key="1">
    <citation type="submission" date="2020-04" db="EMBL/GenBank/DDBJ databases">
        <title>Phylogenetic Diversity and Antibacterial Activity against Ralstonia solanacearum of Endophytic Actinomycete Isolated from Moss.</title>
        <authorList>
            <person name="Zhuang X."/>
        </authorList>
    </citation>
    <scope>NUCLEOTIDE SEQUENCE [LARGE SCALE GENOMIC DNA]</scope>
    <source>
        <strain evidence="2 3">LD120</strain>
    </source>
</reference>
<dbReference type="EMBL" id="JAAWWP010000028">
    <property type="protein sequence ID" value="NKI45168.1"/>
    <property type="molecule type" value="Genomic_DNA"/>
</dbReference>
<dbReference type="RefSeq" id="WP_168543423.1">
    <property type="nucleotide sequence ID" value="NZ_JAAWWP010000028.1"/>
</dbReference>
<keyword evidence="3" id="KW-1185">Reference proteome</keyword>
<feature type="transmembrane region" description="Helical" evidence="1">
    <location>
        <begin position="62"/>
        <end position="83"/>
    </location>
</feature>
<evidence type="ECO:0000313" key="3">
    <source>
        <dbReference type="Proteomes" id="UP000772196"/>
    </source>
</evidence>
<evidence type="ECO:0000256" key="1">
    <source>
        <dbReference type="SAM" id="Phobius"/>
    </source>
</evidence>
<keyword evidence="1" id="KW-1133">Transmembrane helix</keyword>
<dbReference type="Proteomes" id="UP000772196">
    <property type="component" value="Unassembled WGS sequence"/>
</dbReference>
<keyword evidence="1" id="KW-0812">Transmembrane</keyword>
<protein>
    <submittedName>
        <fullName evidence="2">Alkaline shock response membrane anchor protein AmaP</fullName>
    </submittedName>
</protein>
<evidence type="ECO:0000313" key="2">
    <source>
        <dbReference type="EMBL" id="NKI45168.1"/>
    </source>
</evidence>
<sequence length="192" mass="21265">MMRTAVNRVLLGVLGLALAGTGAWFAVSGFAEERLPGWWRGPSPRSRLLDRERWAELQARGWWDTAVIGALALLVLLLLWWFFAQTATGRRRILHLPRPWLRLRTRALASAVAEELERHPGVAAGSVRIGGGRKGRLRVRVTLQLSTQGQPGPLLGELAAGPLENLRRATGAEELDSAVRLRHGNRRAARVR</sequence>
<accession>A0ABX1HAT3</accession>
<organism evidence="2 3">
    <name type="scientific">Streptomyces physcomitrii</name>
    <dbReference type="NCBI Taxonomy" id="2724184"/>
    <lineage>
        <taxon>Bacteria</taxon>
        <taxon>Bacillati</taxon>
        <taxon>Actinomycetota</taxon>
        <taxon>Actinomycetes</taxon>
        <taxon>Kitasatosporales</taxon>
        <taxon>Streptomycetaceae</taxon>
        <taxon>Streptomyces</taxon>
    </lineage>
</organism>
<proteinExistence type="predicted"/>